<dbReference type="AlphaFoldDB" id="A0A8H4PXZ5"/>
<dbReference type="SUPFAM" id="SSF50965">
    <property type="entry name" value="Galactose oxidase, central domain"/>
    <property type="match status" value="1"/>
</dbReference>
<dbReference type="GO" id="GO:0016020">
    <property type="term" value="C:membrane"/>
    <property type="evidence" value="ECO:0007669"/>
    <property type="project" value="UniProtKB-SubCell"/>
</dbReference>
<dbReference type="InterPro" id="IPR015915">
    <property type="entry name" value="Kelch-typ_b-propeller"/>
</dbReference>
<evidence type="ECO:0000256" key="3">
    <source>
        <dbReference type="ARBA" id="ARBA00022989"/>
    </source>
</evidence>
<reference evidence="7 8" key="1">
    <citation type="journal article" date="2020" name="Genome Biol. Evol.">
        <title>A new high-quality draft genome assembly of the Chinese cordyceps Ophiocordyceps sinensis.</title>
        <authorList>
            <person name="Shu R."/>
            <person name="Zhang J."/>
            <person name="Meng Q."/>
            <person name="Zhang H."/>
            <person name="Zhou G."/>
            <person name="Li M."/>
            <person name="Wu P."/>
            <person name="Zhao Y."/>
            <person name="Chen C."/>
            <person name="Qin Q."/>
        </authorList>
    </citation>
    <scope>NUCLEOTIDE SEQUENCE [LARGE SCALE GENOMIC DNA]</scope>
    <source>
        <strain evidence="7 8">IOZ07</strain>
    </source>
</reference>
<evidence type="ECO:0008006" key="9">
    <source>
        <dbReference type="Google" id="ProtNLM"/>
    </source>
</evidence>
<dbReference type="GO" id="GO:0071944">
    <property type="term" value="C:cell periphery"/>
    <property type="evidence" value="ECO:0007669"/>
    <property type="project" value="UniProtKB-ARBA"/>
</dbReference>
<evidence type="ECO:0000256" key="6">
    <source>
        <dbReference type="SAM" id="Phobius"/>
    </source>
</evidence>
<keyword evidence="3 6" id="KW-1133">Transmembrane helix</keyword>
<protein>
    <recommendedName>
        <fullName evidence="9">Pre-mRNA splicing factor CLF1</fullName>
    </recommendedName>
</protein>
<feature type="region of interest" description="Disordered" evidence="5">
    <location>
        <begin position="578"/>
        <end position="598"/>
    </location>
</feature>
<dbReference type="PANTHER" id="PTHR15549">
    <property type="entry name" value="PAIRED IMMUNOGLOBULIN-LIKE TYPE 2 RECEPTOR"/>
    <property type="match status" value="1"/>
</dbReference>
<evidence type="ECO:0000256" key="4">
    <source>
        <dbReference type="ARBA" id="ARBA00023136"/>
    </source>
</evidence>
<feature type="compositionally biased region" description="Polar residues" evidence="5">
    <location>
        <begin position="579"/>
        <end position="592"/>
    </location>
</feature>
<keyword evidence="4 6" id="KW-0472">Membrane</keyword>
<evidence type="ECO:0000313" key="7">
    <source>
        <dbReference type="EMBL" id="KAF4512545.1"/>
    </source>
</evidence>
<organism evidence="7 8">
    <name type="scientific">Ophiocordyceps sinensis</name>
    <dbReference type="NCBI Taxonomy" id="72228"/>
    <lineage>
        <taxon>Eukaryota</taxon>
        <taxon>Fungi</taxon>
        <taxon>Dikarya</taxon>
        <taxon>Ascomycota</taxon>
        <taxon>Pezizomycotina</taxon>
        <taxon>Sordariomycetes</taxon>
        <taxon>Hypocreomycetidae</taxon>
        <taxon>Hypocreales</taxon>
        <taxon>Ophiocordycipitaceae</taxon>
        <taxon>Ophiocordyceps</taxon>
    </lineage>
</organism>
<gene>
    <name evidence="7" type="ORF">G6O67_001670</name>
</gene>
<feature type="transmembrane region" description="Helical" evidence="6">
    <location>
        <begin position="392"/>
        <end position="415"/>
    </location>
</feature>
<dbReference type="Proteomes" id="UP000557566">
    <property type="component" value="Unassembled WGS sequence"/>
</dbReference>
<feature type="region of interest" description="Disordered" evidence="5">
    <location>
        <begin position="340"/>
        <end position="367"/>
    </location>
</feature>
<comment type="subcellular location">
    <subcellularLocation>
        <location evidence="1">Membrane</location>
        <topology evidence="1">Single-pass membrane protein</topology>
    </subcellularLocation>
</comment>
<accession>A0A8H4PXZ5</accession>
<evidence type="ECO:0000256" key="2">
    <source>
        <dbReference type="ARBA" id="ARBA00022692"/>
    </source>
</evidence>
<evidence type="ECO:0000313" key="8">
    <source>
        <dbReference type="Proteomes" id="UP000557566"/>
    </source>
</evidence>
<feature type="region of interest" description="Disordered" evidence="5">
    <location>
        <begin position="531"/>
        <end position="558"/>
    </location>
</feature>
<comment type="caution">
    <text evidence="7">The sequence shown here is derived from an EMBL/GenBank/DDBJ whole genome shotgun (WGS) entry which is preliminary data.</text>
</comment>
<dbReference type="InterPro" id="IPR011043">
    <property type="entry name" value="Gal_Oxase/kelch_b-propeller"/>
</dbReference>
<evidence type="ECO:0000256" key="1">
    <source>
        <dbReference type="ARBA" id="ARBA00004167"/>
    </source>
</evidence>
<proteinExistence type="predicted"/>
<dbReference type="InterPro" id="IPR051694">
    <property type="entry name" value="Immunoregulatory_rcpt-like"/>
</dbReference>
<feature type="region of interest" description="Disordered" evidence="5">
    <location>
        <begin position="636"/>
        <end position="658"/>
    </location>
</feature>
<dbReference type="Gene3D" id="2.120.10.80">
    <property type="entry name" value="Kelch-type beta propeller"/>
    <property type="match status" value="1"/>
</dbReference>
<keyword evidence="8" id="KW-1185">Reference proteome</keyword>
<evidence type="ECO:0000256" key="5">
    <source>
        <dbReference type="SAM" id="MobiDB-lite"/>
    </source>
</evidence>
<sequence>MPVPKPPTSLDNSCLVIHDKTLYSYSPEAFMSIPLDNDAQWKKLEMGIKVTGAACVGSTPPDASQAGFYVVGGKGGSDDFSGLQKYTYSTGKWTPIKLTDQVTNNRQGHAATYIRANDAILMYAGHQDDNRGPSSHTFTIEISKDFTVSGHESSAPPAVSPLMLSWSDADAAMITGGGDAQDAKVWLFNPVAGWRDSGASLKVPLADRASKRLALLTADDGSKVLYVFNIRESPITVDRILVQDAKGDPVHESSPVERRSLVDDMAPSKRRLTWDKWPKYNSTFAPEGMGQDVAMALGANGLIAFANKDSLEFFDARENRWMNATAMLGEKEQQVTLFSTATTSASSPSITPSSTSGTSSITQTTSEMVASSSAGGVSANQNKEASGLSSNAILGITLGCILGLMALLGLLLLLLRRRKRRRQSPQVDGAADEKDSAAFAQGAMPARSAAGQLRGHYPKASRESWSSMAILMGRVGKDRPGLNKRLSNGTIRSSVSSLHKILKSTISKPIPQSATQPVLVGQDEKNVAFAPEVGKPRPRPRISPAEANDNTRRSSGWNRYWSGGSALQILGLGPAKRNTAVSEQSSRYSEAGNSVKVRQDSATVPPLNLDGRPEVSNVVSGSPMVSQFTSDVRSEGLSGKIVRPASRTSSGYSSGVPESINEAWYPTEAGNWGGNRMPSASAYTPSYYFEASAPSAVIGRPLPPSGVSQQPQLAMAATSSDMSWLNLGDQSRL</sequence>
<keyword evidence="2 6" id="KW-0812">Transmembrane</keyword>
<name>A0A8H4PXZ5_9HYPO</name>
<dbReference type="OrthoDB" id="5352000at2759"/>
<dbReference type="EMBL" id="JAAVMX010000002">
    <property type="protein sequence ID" value="KAF4512545.1"/>
    <property type="molecule type" value="Genomic_DNA"/>
</dbReference>